<comment type="caution">
    <text evidence="1">The sequence shown here is derived from an EMBL/GenBank/DDBJ whole genome shotgun (WGS) entry which is preliminary data.</text>
</comment>
<protein>
    <submittedName>
        <fullName evidence="1">Uncharacterized protein</fullName>
    </submittedName>
</protein>
<dbReference type="EMBL" id="JAMZIH010000604">
    <property type="protein sequence ID" value="KAJ1679097.1"/>
    <property type="molecule type" value="Genomic_DNA"/>
</dbReference>
<reference evidence="1" key="1">
    <citation type="submission" date="2022-06" db="EMBL/GenBank/DDBJ databases">
        <title>Phylogenomic reconstructions and comparative analyses of Kickxellomycotina fungi.</title>
        <authorList>
            <person name="Reynolds N.K."/>
            <person name="Stajich J.E."/>
            <person name="Barry K."/>
            <person name="Grigoriev I.V."/>
            <person name="Crous P."/>
            <person name="Smith M.E."/>
        </authorList>
    </citation>
    <scope>NUCLEOTIDE SEQUENCE</scope>
    <source>
        <strain evidence="1">RSA 2271</strain>
    </source>
</reference>
<name>A0ACC1HS86_9FUNG</name>
<accession>A0ACC1HS86</accession>
<proteinExistence type="predicted"/>
<sequence>MLIPRYASKFASLIGLAAAIGQTVGLLVGDVKGLAAGEHPGWKEPWALGGERQTVLATSATGLEQWIQSEYIYALEHIVQNVLPNGAVIASPSKSHPDYYYHWVRDAGLVMDLLAQLLPENPTLIQPLLELYANFSKKLQQTPNLSNSPGEPKWNVDGSDYRQPWGRPQNDSPAIRAYSLIRYANYLLERNQTVAHLYHHANFLTGIKGDLEFVSHHWQDTCFDIWEEVEGTHFYTRMVQRRALREGADLADRLGDDGAARFYRMQAGIIESTLDDFWDPDKGYMVVTVNRTGGIDYKYTGLDVQIILSALHAGLGDGVYTPDNDRILVTATELNKAFAALYPINSRYIGTAVGRYPEDTYDGYDTLKVGNPWPLATLAMSQIYYHLTSIWATQGRVDLTDVVRTKLLPVLGLKLASQPAVTADKSLQTARVITRDNPEFLTALESLLSLGDHYMYRVQRHTDLDGRMFEQWNRNTGVGQGAYDLNWSYAAFISAARARNHAKDLLKSLKQQQQQQWWRWW</sequence>
<evidence type="ECO:0000313" key="1">
    <source>
        <dbReference type="EMBL" id="KAJ1679097.1"/>
    </source>
</evidence>
<dbReference type="Proteomes" id="UP001145114">
    <property type="component" value="Unassembled WGS sequence"/>
</dbReference>
<organism evidence="1 2">
    <name type="scientific">Spiromyces aspiralis</name>
    <dbReference type="NCBI Taxonomy" id="68401"/>
    <lineage>
        <taxon>Eukaryota</taxon>
        <taxon>Fungi</taxon>
        <taxon>Fungi incertae sedis</taxon>
        <taxon>Zoopagomycota</taxon>
        <taxon>Kickxellomycotina</taxon>
        <taxon>Kickxellomycetes</taxon>
        <taxon>Kickxellales</taxon>
        <taxon>Kickxellaceae</taxon>
        <taxon>Spiromyces</taxon>
    </lineage>
</organism>
<keyword evidence="2" id="KW-1185">Reference proteome</keyword>
<gene>
    <name evidence="1" type="ORF">EV182_002731</name>
</gene>
<evidence type="ECO:0000313" key="2">
    <source>
        <dbReference type="Proteomes" id="UP001145114"/>
    </source>
</evidence>